<organism evidence="1 2">
    <name type="scientific">Pisum sativum</name>
    <name type="common">Garden pea</name>
    <name type="synonym">Lathyrus oleraceus</name>
    <dbReference type="NCBI Taxonomy" id="3888"/>
    <lineage>
        <taxon>Eukaryota</taxon>
        <taxon>Viridiplantae</taxon>
        <taxon>Streptophyta</taxon>
        <taxon>Embryophyta</taxon>
        <taxon>Tracheophyta</taxon>
        <taxon>Spermatophyta</taxon>
        <taxon>Magnoliopsida</taxon>
        <taxon>eudicotyledons</taxon>
        <taxon>Gunneridae</taxon>
        <taxon>Pentapetalae</taxon>
        <taxon>rosids</taxon>
        <taxon>fabids</taxon>
        <taxon>Fabales</taxon>
        <taxon>Fabaceae</taxon>
        <taxon>Papilionoideae</taxon>
        <taxon>50 kb inversion clade</taxon>
        <taxon>NPAAA clade</taxon>
        <taxon>Hologalegina</taxon>
        <taxon>IRL clade</taxon>
        <taxon>Fabeae</taxon>
        <taxon>Lathyrus</taxon>
    </lineage>
</organism>
<evidence type="ECO:0000313" key="1">
    <source>
        <dbReference type="EMBL" id="KAI5446641.1"/>
    </source>
</evidence>
<evidence type="ECO:0000313" key="2">
    <source>
        <dbReference type="Proteomes" id="UP001058974"/>
    </source>
</evidence>
<name>A0A9D5GZ96_PEA</name>
<gene>
    <name evidence="1" type="ORF">KIW84_014472</name>
</gene>
<dbReference type="EMBL" id="JAMSHJ010000001">
    <property type="protein sequence ID" value="KAI5446641.1"/>
    <property type="molecule type" value="Genomic_DNA"/>
</dbReference>
<sequence length="299" mass="33735">MENPETILERLSITLDELKARYPTKEEWSMSIPPVVTVSPSPKKKITSAHRFLTSNVRMRGMAFYEAYEVAMESIDKRELCTNVASMLCDVYDGFRNSVEEALHGISVIPTVAWLRANVNAAEVMILGYDADLDIPFDFKKANSIWKNLGYCSILRQDVIRFILKKSNSSAETDEEIGGVCKYLCKVLAWSGMRHFTVIKENLVKPQSVILLHPRIAREVEAFAEACETVKSHFCPQFFMFLAPMLDVSQVEASTFPTLIAIAQELERKDDNGPASANGADWIVVQDLVKLHREKHACL</sequence>
<proteinExistence type="predicted"/>
<keyword evidence="2" id="KW-1185">Reference proteome</keyword>
<reference evidence="1 2" key="1">
    <citation type="journal article" date="2022" name="Nat. Genet.">
        <title>Improved pea reference genome and pan-genome highlight genomic features and evolutionary characteristics.</title>
        <authorList>
            <person name="Yang T."/>
            <person name="Liu R."/>
            <person name="Luo Y."/>
            <person name="Hu S."/>
            <person name="Wang D."/>
            <person name="Wang C."/>
            <person name="Pandey M.K."/>
            <person name="Ge S."/>
            <person name="Xu Q."/>
            <person name="Li N."/>
            <person name="Li G."/>
            <person name="Huang Y."/>
            <person name="Saxena R.K."/>
            <person name="Ji Y."/>
            <person name="Li M."/>
            <person name="Yan X."/>
            <person name="He Y."/>
            <person name="Liu Y."/>
            <person name="Wang X."/>
            <person name="Xiang C."/>
            <person name="Varshney R.K."/>
            <person name="Ding H."/>
            <person name="Gao S."/>
            <person name="Zong X."/>
        </authorList>
    </citation>
    <scope>NUCLEOTIDE SEQUENCE [LARGE SCALE GENOMIC DNA]</scope>
    <source>
        <strain evidence="1 2">cv. Zhongwan 6</strain>
    </source>
</reference>
<dbReference type="AlphaFoldDB" id="A0A9D5GZ96"/>
<accession>A0A9D5GZ96</accession>
<protein>
    <submittedName>
        <fullName evidence="1">Uncharacterized protein</fullName>
    </submittedName>
</protein>
<comment type="caution">
    <text evidence="1">The sequence shown here is derived from an EMBL/GenBank/DDBJ whole genome shotgun (WGS) entry which is preliminary data.</text>
</comment>
<dbReference type="Gramene" id="Psat01G0447200-T1">
    <property type="protein sequence ID" value="KAI5446641.1"/>
    <property type="gene ID" value="KIW84_014472"/>
</dbReference>
<dbReference type="Proteomes" id="UP001058974">
    <property type="component" value="Chromosome 1"/>
</dbReference>